<evidence type="ECO:0000313" key="2">
    <source>
        <dbReference type="Proteomes" id="UP001602013"/>
    </source>
</evidence>
<name>A0ABW6SNS9_9ACTN</name>
<evidence type="ECO:0008006" key="3">
    <source>
        <dbReference type="Google" id="ProtNLM"/>
    </source>
</evidence>
<keyword evidence="2" id="KW-1185">Reference proteome</keyword>
<gene>
    <name evidence="1" type="ORF">ACFYXI_09610</name>
</gene>
<organism evidence="1 2">
    <name type="scientific">Microtetraspora malaysiensis</name>
    <dbReference type="NCBI Taxonomy" id="161358"/>
    <lineage>
        <taxon>Bacteria</taxon>
        <taxon>Bacillati</taxon>
        <taxon>Actinomycetota</taxon>
        <taxon>Actinomycetes</taxon>
        <taxon>Streptosporangiales</taxon>
        <taxon>Streptosporangiaceae</taxon>
        <taxon>Microtetraspora</taxon>
    </lineage>
</organism>
<dbReference type="RefSeq" id="WP_387410492.1">
    <property type="nucleotide sequence ID" value="NZ_JBIASD010000005.1"/>
</dbReference>
<dbReference type="EMBL" id="JBIASD010000005">
    <property type="protein sequence ID" value="MFF3665837.1"/>
    <property type="molecule type" value="Genomic_DNA"/>
</dbReference>
<reference evidence="1 2" key="1">
    <citation type="submission" date="2024-10" db="EMBL/GenBank/DDBJ databases">
        <title>The Natural Products Discovery Center: Release of the First 8490 Sequenced Strains for Exploring Actinobacteria Biosynthetic Diversity.</title>
        <authorList>
            <person name="Kalkreuter E."/>
            <person name="Kautsar S.A."/>
            <person name="Yang D."/>
            <person name="Bader C.D."/>
            <person name="Teijaro C.N."/>
            <person name="Fluegel L."/>
            <person name="Davis C.M."/>
            <person name="Simpson J.R."/>
            <person name="Lauterbach L."/>
            <person name="Steele A.D."/>
            <person name="Gui C."/>
            <person name="Meng S."/>
            <person name="Li G."/>
            <person name="Viehrig K."/>
            <person name="Ye F."/>
            <person name="Su P."/>
            <person name="Kiefer A.F."/>
            <person name="Nichols A."/>
            <person name="Cepeda A.J."/>
            <person name="Yan W."/>
            <person name="Fan B."/>
            <person name="Jiang Y."/>
            <person name="Adhikari A."/>
            <person name="Zheng C.-J."/>
            <person name="Schuster L."/>
            <person name="Cowan T.M."/>
            <person name="Smanski M.J."/>
            <person name="Chevrette M.G."/>
            <person name="De Carvalho L.P.S."/>
            <person name="Shen B."/>
        </authorList>
    </citation>
    <scope>NUCLEOTIDE SEQUENCE [LARGE SCALE GENOMIC DNA]</scope>
    <source>
        <strain evidence="1 2">NPDC002173</strain>
    </source>
</reference>
<sequence>MITADALHTQRDHAEFLVAEKSAHYLLVVTRRLLSRIVGPFQQVRG</sequence>
<dbReference type="Proteomes" id="UP001602013">
    <property type="component" value="Unassembled WGS sequence"/>
</dbReference>
<evidence type="ECO:0000313" key="1">
    <source>
        <dbReference type="EMBL" id="MFF3665837.1"/>
    </source>
</evidence>
<accession>A0ABW6SNS9</accession>
<comment type="caution">
    <text evidence="1">The sequence shown here is derived from an EMBL/GenBank/DDBJ whole genome shotgun (WGS) entry which is preliminary data.</text>
</comment>
<protein>
    <recommendedName>
        <fullName evidence="3">Transposase</fullName>
    </recommendedName>
</protein>
<proteinExistence type="predicted"/>